<feature type="domain" description="NADP-dependent oxidoreductase" evidence="4">
    <location>
        <begin position="7"/>
        <end position="124"/>
    </location>
</feature>
<reference evidence="5" key="2">
    <citation type="submission" date="2021-08" db="EMBL/GenBank/DDBJ databases">
        <authorList>
            <person name="Eriksson T."/>
        </authorList>
    </citation>
    <scope>NUCLEOTIDE SEQUENCE</scope>
    <source>
        <strain evidence="5">Stoneville</strain>
        <tissue evidence="5">Whole head</tissue>
    </source>
</reference>
<keyword evidence="2" id="KW-0521">NADP</keyword>
<evidence type="ECO:0000313" key="5">
    <source>
        <dbReference type="EMBL" id="KAH0816556.1"/>
    </source>
</evidence>
<evidence type="ECO:0000256" key="2">
    <source>
        <dbReference type="ARBA" id="ARBA00022857"/>
    </source>
</evidence>
<dbReference type="Proteomes" id="UP000719412">
    <property type="component" value="Unassembled WGS sequence"/>
</dbReference>
<sequence length="430" mass="48219">METEGKTDHAAIWKKMEEQVDAGRTKTIGLSNYTMAQIQTVLKSARIKPANLQVELHVYLQQPALVDFCKKNGITVVAYCPLGSPGYNNFLKSLGQEPKELPDILADPVVAKIAKKHSKTPAQISKDETETAAAINAALEAGYRHIDTAYRYENEKIIGKVLKEWFASGKLKREDVFITTKLPLHAVHPDRVEPFMKKSLKNLGLDYVDLYLIHFPIGFKYDEGTEKLKINEKGEIETEGKTDHAAIWKKMEEQVDAGRAKTIGLSNYTIAQIQTVLKSARIKPANLQVEIHVYFQQHPLVDFCHKNGITVVAYSPLGSPGYNKFLKNMGQEPKELPDILADPVVGKIAKKHSKTPAQVVLRFLIQRGLAPIPKSVTPKRLQENINVFDFVLDDGDFKELLKLDLGEKGRVCDFKLFKGIQNHPDFPVKG</sequence>
<dbReference type="PANTHER" id="PTHR11732">
    <property type="entry name" value="ALDO/KETO REDUCTASE"/>
    <property type="match status" value="1"/>
</dbReference>
<keyword evidence="6" id="KW-1185">Reference proteome</keyword>
<comment type="caution">
    <text evidence="5">The sequence shown here is derived from an EMBL/GenBank/DDBJ whole genome shotgun (WGS) entry which is preliminary data.</text>
</comment>
<dbReference type="EMBL" id="JABDTM020021370">
    <property type="protein sequence ID" value="KAH0816556.1"/>
    <property type="molecule type" value="Genomic_DNA"/>
</dbReference>
<evidence type="ECO:0000256" key="1">
    <source>
        <dbReference type="ARBA" id="ARBA00007905"/>
    </source>
</evidence>
<dbReference type="InterPro" id="IPR018170">
    <property type="entry name" value="Aldo/ket_reductase_CS"/>
</dbReference>
<dbReference type="PRINTS" id="PR00069">
    <property type="entry name" value="ALDKETRDTASE"/>
</dbReference>
<evidence type="ECO:0000313" key="6">
    <source>
        <dbReference type="Proteomes" id="UP000719412"/>
    </source>
</evidence>
<dbReference type="Pfam" id="PF00248">
    <property type="entry name" value="Aldo_ket_red"/>
    <property type="match status" value="2"/>
</dbReference>
<dbReference type="InterPro" id="IPR023210">
    <property type="entry name" value="NADP_OxRdtase_dom"/>
</dbReference>
<dbReference type="InterPro" id="IPR036812">
    <property type="entry name" value="NAD(P)_OxRdtase_dom_sf"/>
</dbReference>
<evidence type="ECO:0000259" key="4">
    <source>
        <dbReference type="Pfam" id="PF00248"/>
    </source>
</evidence>
<reference evidence="5" key="1">
    <citation type="journal article" date="2020" name="J Insects Food Feed">
        <title>The yellow mealworm (Tenebrio molitor) genome: a resource for the emerging insects as food and feed industry.</title>
        <authorList>
            <person name="Eriksson T."/>
            <person name="Andere A."/>
            <person name="Kelstrup H."/>
            <person name="Emery V."/>
            <person name="Picard C."/>
        </authorList>
    </citation>
    <scope>NUCLEOTIDE SEQUENCE</scope>
    <source>
        <strain evidence="5">Stoneville</strain>
        <tissue evidence="5">Whole head</tissue>
    </source>
</reference>
<dbReference type="PROSITE" id="PS00063">
    <property type="entry name" value="ALDOKETO_REDUCTASE_3"/>
    <property type="match status" value="1"/>
</dbReference>
<evidence type="ECO:0000256" key="3">
    <source>
        <dbReference type="ARBA" id="ARBA00023002"/>
    </source>
</evidence>
<dbReference type="InterPro" id="IPR020471">
    <property type="entry name" value="AKR"/>
</dbReference>
<feature type="domain" description="NADP-dependent oxidoreductase" evidence="4">
    <location>
        <begin position="127"/>
        <end position="402"/>
    </location>
</feature>
<dbReference type="SUPFAM" id="SSF51430">
    <property type="entry name" value="NAD(P)-linked oxidoreductase"/>
    <property type="match status" value="2"/>
</dbReference>
<dbReference type="FunFam" id="3.20.20.100:FF:000006">
    <property type="entry name" value="Aldo-keto reductase family 1 member A1"/>
    <property type="match status" value="1"/>
</dbReference>
<organism evidence="5 6">
    <name type="scientific">Tenebrio molitor</name>
    <name type="common">Yellow mealworm beetle</name>
    <dbReference type="NCBI Taxonomy" id="7067"/>
    <lineage>
        <taxon>Eukaryota</taxon>
        <taxon>Metazoa</taxon>
        <taxon>Ecdysozoa</taxon>
        <taxon>Arthropoda</taxon>
        <taxon>Hexapoda</taxon>
        <taxon>Insecta</taxon>
        <taxon>Pterygota</taxon>
        <taxon>Neoptera</taxon>
        <taxon>Endopterygota</taxon>
        <taxon>Coleoptera</taxon>
        <taxon>Polyphaga</taxon>
        <taxon>Cucujiformia</taxon>
        <taxon>Tenebrionidae</taxon>
        <taxon>Tenebrio</taxon>
    </lineage>
</organism>
<name>A0A8J6HK87_TENMO</name>
<keyword evidence="3" id="KW-0560">Oxidoreductase</keyword>
<gene>
    <name evidence="5" type="ORF">GEV33_006236</name>
</gene>
<dbReference type="PROSITE" id="PS00062">
    <property type="entry name" value="ALDOKETO_REDUCTASE_2"/>
    <property type="match status" value="2"/>
</dbReference>
<dbReference type="Gene3D" id="3.20.20.100">
    <property type="entry name" value="NADP-dependent oxidoreductase domain"/>
    <property type="match status" value="2"/>
</dbReference>
<dbReference type="PROSITE" id="PS00798">
    <property type="entry name" value="ALDOKETO_REDUCTASE_1"/>
    <property type="match status" value="1"/>
</dbReference>
<accession>A0A8J6HK87</accession>
<comment type="similarity">
    <text evidence="1">Belongs to the aldo/keto reductase family.</text>
</comment>
<dbReference type="AlphaFoldDB" id="A0A8J6HK87"/>
<proteinExistence type="inferred from homology"/>
<protein>
    <recommendedName>
        <fullName evidence="4">NADP-dependent oxidoreductase domain-containing protein</fullName>
    </recommendedName>
</protein>
<dbReference type="GO" id="GO:0016491">
    <property type="term" value="F:oxidoreductase activity"/>
    <property type="evidence" value="ECO:0007669"/>
    <property type="project" value="UniProtKB-KW"/>
</dbReference>